<evidence type="ECO:0000313" key="1">
    <source>
        <dbReference type="EMBL" id="CAF1065393.1"/>
    </source>
</evidence>
<dbReference type="Proteomes" id="UP000663879">
    <property type="component" value="Unassembled WGS sequence"/>
</dbReference>
<keyword evidence="2" id="KW-1185">Reference proteome</keyword>
<dbReference type="OrthoDB" id="6758853at2759"/>
<gene>
    <name evidence="1" type="ORF">OXX778_LOCUS19475</name>
</gene>
<name>A0A814LFC1_9BILA</name>
<dbReference type="EMBL" id="CAJNOC010005913">
    <property type="protein sequence ID" value="CAF1065393.1"/>
    <property type="molecule type" value="Genomic_DNA"/>
</dbReference>
<sequence length="68" mass="8154">MKLIHSLDIKSLFELAKQWLMDYNEEKCVVMHFESSNKNYEYFLNNHKPTESNQEKDLGVVFTKDLKN</sequence>
<comment type="caution">
    <text evidence="1">The sequence shown here is derived from an EMBL/GenBank/DDBJ whole genome shotgun (WGS) entry which is preliminary data.</text>
</comment>
<evidence type="ECO:0000313" key="2">
    <source>
        <dbReference type="Proteomes" id="UP000663879"/>
    </source>
</evidence>
<protein>
    <submittedName>
        <fullName evidence="1">Uncharacterized protein</fullName>
    </submittedName>
</protein>
<accession>A0A814LFC1</accession>
<proteinExistence type="predicted"/>
<reference evidence="1" key="1">
    <citation type="submission" date="2021-02" db="EMBL/GenBank/DDBJ databases">
        <authorList>
            <person name="Nowell W R."/>
        </authorList>
    </citation>
    <scope>NUCLEOTIDE SEQUENCE</scope>
    <source>
        <strain evidence="1">Ploen Becks lab</strain>
    </source>
</reference>
<organism evidence="1 2">
    <name type="scientific">Brachionus calyciflorus</name>
    <dbReference type="NCBI Taxonomy" id="104777"/>
    <lineage>
        <taxon>Eukaryota</taxon>
        <taxon>Metazoa</taxon>
        <taxon>Spiralia</taxon>
        <taxon>Gnathifera</taxon>
        <taxon>Rotifera</taxon>
        <taxon>Eurotatoria</taxon>
        <taxon>Monogononta</taxon>
        <taxon>Pseudotrocha</taxon>
        <taxon>Ploima</taxon>
        <taxon>Brachionidae</taxon>
        <taxon>Brachionus</taxon>
    </lineage>
</organism>
<dbReference type="AlphaFoldDB" id="A0A814LFC1"/>